<keyword evidence="2" id="KW-1185">Reference proteome</keyword>
<dbReference type="Proteomes" id="UP000192578">
    <property type="component" value="Unassembled WGS sequence"/>
</dbReference>
<comment type="caution">
    <text evidence="1">The sequence shown here is derived from an EMBL/GenBank/DDBJ whole genome shotgun (WGS) entry which is preliminary data.</text>
</comment>
<organism evidence="1 2">
    <name type="scientific">Hypsibius exemplaris</name>
    <name type="common">Freshwater tardigrade</name>
    <dbReference type="NCBI Taxonomy" id="2072580"/>
    <lineage>
        <taxon>Eukaryota</taxon>
        <taxon>Metazoa</taxon>
        <taxon>Ecdysozoa</taxon>
        <taxon>Tardigrada</taxon>
        <taxon>Eutardigrada</taxon>
        <taxon>Parachela</taxon>
        <taxon>Hypsibioidea</taxon>
        <taxon>Hypsibiidae</taxon>
        <taxon>Hypsibius</taxon>
    </lineage>
</organism>
<name>A0A1W0WH05_HYPEX</name>
<proteinExistence type="predicted"/>
<dbReference type="EMBL" id="MTYJ01000104">
    <property type="protein sequence ID" value="OQV14462.1"/>
    <property type="molecule type" value="Genomic_DNA"/>
</dbReference>
<gene>
    <name evidence="1" type="ORF">BV898_11304</name>
</gene>
<dbReference type="AlphaFoldDB" id="A0A1W0WH05"/>
<protein>
    <submittedName>
        <fullName evidence="1">Uncharacterized protein</fullName>
    </submittedName>
</protein>
<sequence length="458" mass="51868">MVHEVQSSDAENEKTPSRAWGIMIAGSVENNQELTPKFLTPRYSQLETYEGKLALEAGVELRLFYNSRLKLCKAVVVAVGADEHAMTDLLRRMEAERAAAPIKTIRRQPDQKSKITDQVEVTRSSRFKLVQDEIGAETGDINLHVEPRSQHNNCSGLETTVADTSMQSNNSSVWSESGAEEQEVFHRSFAADRCHNRSMRDGLDMLGSPETANSRVEPEETIATIAAREVISETEVQEDIGANVDSSSFDERTSALISLDKYRMRAQRHMTKPRTAQFEDKLVRFMEKIREKEEALGYNQSLKLSIPKKGSKKPEKLEIVGVDFSFLNEPDAANLSTSKNIGTADAPMWVSRTDLMSLENESDSLKEYGNKLLWELLIAPADIIRARAVKQRSVGFAKLFGNKCIKALYGHLSIVRNNKARKYPHTKWDQEMPTKKHLKRVWCKAFNDRMRLSYSHDK</sequence>
<accession>A0A1W0WH05</accession>
<evidence type="ECO:0000313" key="2">
    <source>
        <dbReference type="Proteomes" id="UP000192578"/>
    </source>
</evidence>
<evidence type="ECO:0000313" key="1">
    <source>
        <dbReference type="EMBL" id="OQV14462.1"/>
    </source>
</evidence>
<reference evidence="2" key="1">
    <citation type="submission" date="2017-01" db="EMBL/GenBank/DDBJ databases">
        <title>Comparative genomics of anhydrobiosis in the tardigrade Hypsibius dujardini.</title>
        <authorList>
            <person name="Yoshida Y."/>
            <person name="Koutsovoulos G."/>
            <person name="Laetsch D."/>
            <person name="Stevens L."/>
            <person name="Kumar S."/>
            <person name="Horikawa D."/>
            <person name="Ishino K."/>
            <person name="Komine S."/>
            <person name="Tomita M."/>
            <person name="Blaxter M."/>
            <person name="Arakawa K."/>
        </authorList>
    </citation>
    <scope>NUCLEOTIDE SEQUENCE [LARGE SCALE GENOMIC DNA]</scope>
    <source>
        <strain evidence="2">Z151</strain>
    </source>
</reference>